<sequence length="296" mass="30532">MLAANPGTLHNKGRHPGAGSAERLPRPGPPPRRAGAGPVGEEALPRPRPAASGRPPARACRAPGAGGGGEPARLCGQGRAGEGRGGGRRSAGRPGSGRDKGAQVWGLPAPPPGRRDPARPTFPHAAMTGPGSPPPAEPLAAGSSLQARPHLPVGGERASDPGPGSNALCRRRQPPPPRAAPPPPPRANTDGTLWAAAAAQECAPQRPPRLPPGRRRRRRRFARPRARRALPLNTTHCGGRHEEARPRAPAAWRGRGFHGRASAEALARPSATFAGRGAGYRGWRLAPGLCGHSCCD</sequence>
<name>A0ABN8YKQ5_RANTA</name>
<organism evidence="2 3">
    <name type="scientific">Rangifer tarandus platyrhynchus</name>
    <name type="common">Svalbard reindeer</name>
    <dbReference type="NCBI Taxonomy" id="3082113"/>
    <lineage>
        <taxon>Eukaryota</taxon>
        <taxon>Metazoa</taxon>
        <taxon>Chordata</taxon>
        <taxon>Craniata</taxon>
        <taxon>Vertebrata</taxon>
        <taxon>Euteleostomi</taxon>
        <taxon>Mammalia</taxon>
        <taxon>Eutheria</taxon>
        <taxon>Laurasiatheria</taxon>
        <taxon>Artiodactyla</taxon>
        <taxon>Ruminantia</taxon>
        <taxon>Pecora</taxon>
        <taxon>Cervidae</taxon>
        <taxon>Odocoileinae</taxon>
        <taxon>Rangifer</taxon>
    </lineage>
</organism>
<accession>A0ABN8YKQ5</accession>
<feature type="region of interest" description="Disordered" evidence="1">
    <location>
        <begin position="1"/>
        <end position="227"/>
    </location>
</feature>
<dbReference type="EMBL" id="OX459956">
    <property type="protein sequence ID" value="CAI9162137.1"/>
    <property type="molecule type" value="Genomic_DNA"/>
</dbReference>
<keyword evidence="3" id="KW-1185">Reference proteome</keyword>
<protein>
    <submittedName>
        <fullName evidence="2">Uncharacterized protein</fullName>
    </submittedName>
</protein>
<evidence type="ECO:0000313" key="3">
    <source>
        <dbReference type="Proteomes" id="UP001176941"/>
    </source>
</evidence>
<feature type="compositionally biased region" description="Low complexity" evidence="1">
    <location>
        <begin position="49"/>
        <end position="63"/>
    </location>
</feature>
<feature type="region of interest" description="Disordered" evidence="1">
    <location>
        <begin position="233"/>
        <end position="252"/>
    </location>
</feature>
<gene>
    <name evidence="2" type="ORF">MRATA1EN1_LOCUS11099</name>
</gene>
<proteinExistence type="predicted"/>
<dbReference type="Proteomes" id="UP001176941">
    <property type="component" value="Chromosome 20"/>
</dbReference>
<feature type="compositionally biased region" description="Pro residues" evidence="1">
    <location>
        <begin position="174"/>
        <end position="186"/>
    </location>
</feature>
<evidence type="ECO:0000256" key="1">
    <source>
        <dbReference type="SAM" id="MobiDB-lite"/>
    </source>
</evidence>
<reference evidence="2" key="1">
    <citation type="submission" date="2023-04" db="EMBL/GenBank/DDBJ databases">
        <authorList>
            <consortium name="ELIXIR-Norway"/>
        </authorList>
    </citation>
    <scope>NUCLEOTIDE SEQUENCE [LARGE SCALE GENOMIC DNA]</scope>
</reference>
<evidence type="ECO:0000313" key="2">
    <source>
        <dbReference type="EMBL" id="CAI9162137.1"/>
    </source>
</evidence>
<feature type="compositionally biased region" description="Basic residues" evidence="1">
    <location>
        <begin position="212"/>
        <end position="227"/>
    </location>
</feature>